<gene>
    <name evidence="2" type="ORF">JKG68_30530</name>
</gene>
<keyword evidence="3" id="KW-1185">Reference proteome</keyword>
<protein>
    <recommendedName>
        <fullName evidence="1">DUF6894 domain-containing protein</fullName>
    </recommendedName>
</protein>
<dbReference type="Proteomes" id="UP000605848">
    <property type="component" value="Unassembled WGS sequence"/>
</dbReference>
<dbReference type="EMBL" id="JAEQMY010000166">
    <property type="protein sequence ID" value="MBL0408222.1"/>
    <property type="molecule type" value="Genomic_DNA"/>
</dbReference>
<dbReference type="InterPro" id="IPR054189">
    <property type="entry name" value="DUF6894"/>
</dbReference>
<reference evidence="2" key="1">
    <citation type="submission" date="2021-01" db="EMBL/GenBank/DDBJ databases">
        <title>Microvirga sp.</title>
        <authorList>
            <person name="Kim M.K."/>
        </authorList>
    </citation>
    <scope>NUCLEOTIDE SEQUENCE</scope>
    <source>
        <strain evidence="2">5420S-16</strain>
    </source>
</reference>
<evidence type="ECO:0000259" key="1">
    <source>
        <dbReference type="Pfam" id="PF21834"/>
    </source>
</evidence>
<name>A0A936ZJ98_9HYPH</name>
<sequence>MPRYYLNFRNFSHSVHDDEGTEFANLYAAVQGAVRSAAEIGMGQLARGNSGGGVIAVLDERNEPVFTLTASMGIDWHITPLQLNSLTA</sequence>
<evidence type="ECO:0000313" key="2">
    <source>
        <dbReference type="EMBL" id="MBL0408222.1"/>
    </source>
</evidence>
<dbReference type="AlphaFoldDB" id="A0A936ZJ98"/>
<proteinExistence type="predicted"/>
<dbReference type="RefSeq" id="WP_202066028.1">
    <property type="nucleotide sequence ID" value="NZ_JAEQMY010000166.1"/>
</dbReference>
<evidence type="ECO:0000313" key="3">
    <source>
        <dbReference type="Proteomes" id="UP000605848"/>
    </source>
</evidence>
<organism evidence="2 3">
    <name type="scientific">Microvirga aerilata</name>
    <dbReference type="NCBI Taxonomy" id="670292"/>
    <lineage>
        <taxon>Bacteria</taxon>
        <taxon>Pseudomonadati</taxon>
        <taxon>Pseudomonadota</taxon>
        <taxon>Alphaproteobacteria</taxon>
        <taxon>Hyphomicrobiales</taxon>
        <taxon>Methylobacteriaceae</taxon>
        <taxon>Microvirga</taxon>
    </lineage>
</organism>
<feature type="domain" description="DUF6894" evidence="1">
    <location>
        <begin position="3"/>
        <end position="70"/>
    </location>
</feature>
<accession>A0A936ZJ98</accession>
<comment type="caution">
    <text evidence="2">The sequence shown here is derived from an EMBL/GenBank/DDBJ whole genome shotgun (WGS) entry which is preliminary data.</text>
</comment>
<dbReference type="Pfam" id="PF21834">
    <property type="entry name" value="DUF6894"/>
    <property type="match status" value="1"/>
</dbReference>